<dbReference type="EMBL" id="BARS01016379">
    <property type="protein sequence ID" value="GAF86840.1"/>
    <property type="molecule type" value="Genomic_DNA"/>
</dbReference>
<proteinExistence type="predicted"/>
<organism evidence="1">
    <name type="scientific">marine sediment metagenome</name>
    <dbReference type="NCBI Taxonomy" id="412755"/>
    <lineage>
        <taxon>unclassified sequences</taxon>
        <taxon>metagenomes</taxon>
        <taxon>ecological metagenomes</taxon>
    </lineage>
</organism>
<name>X0UEC4_9ZZZZ</name>
<gene>
    <name evidence="1" type="ORF">S01H1_26963</name>
</gene>
<comment type="caution">
    <text evidence="1">The sequence shown here is derived from an EMBL/GenBank/DDBJ whole genome shotgun (WGS) entry which is preliminary data.</text>
</comment>
<protein>
    <submittedName>
        <fullName evidence="1">Uncharacterized protein</fullName>
    </submittedName>
</protein>
<feature type="non-terminal residue" evidence="1">
    <location>
        <position position="1"/>
    </location>
</feature>
<evidence type="ECO:0000313" key="1">
    <source>
        <dbReference type="EMBL" id="GAF86840.1"/>
    </source>
</evidence>
<reference evidence="1" key="1">
    <citation type="journal article" date="2014" name="Front. Microbiol.">
        <title>High frequency of phylogenetically diverse reductive dehalogenase-homologous genes in deep subseafloor sedimentary metagenomes.</title>
        <authorList>
            <person name="Kawai M."/>
            <person name="Futagami T."/>
            <person name="Toyoda A."/>
            <person name="Takaki Y."/>
            <person name="Nishi S."/>
            <person name="Hori S."/>
            <person name="Arai W."/>
            <person name="Tsubouchi T."/>
            <person name="Morono Y."/>
            <person name="Uchiyama I."/>
            <person name="Ito T."/>
            <person name="Fujiyama A."/>
            <person name="Inagaki F."/>
            <person name="Takami H."/>
        </authorList>
    </citation>
    <scope>NUCLEOTIDE SEQUENCE</scope>
    <source>
        <strain evidence="1">Expedition CK06-06</strain>
    </source>
</reference>
<sequence>LSISTEKLKDNHPLGDVDHDIKKDVTTGQLNRSRPDAWIYNSQDDFCVLIEAKTRSYPLHIGQLRAHSNDWYKVQLEELVDNQMYFSKTWIDILEAFESAEMLLTNIGVIENSIINHMCQFLGFFEYKIFSGFDFQRLDDHPVLTLNFIDDSNDISNYLDVSRILEMPPTYSFVTSDNPKKD</sequence>
<dbReference type="AlphaFoldDB" id="X0UEC4"/>
<accession>X0UEC4</accession>